<dbReference type="RefSeq" id="WP_156528820.1">
    <property type="nucleotide sequence ID" value="NZ_FCOK02000013.1"/>
</dbReference>
<organism evidence="2 3">
    <name type="scientific">Caballeronia udeis</name>
    <dbReference type="NCBI Taxonomy" id="1232866"/>
    <lineage>
        <taxon>Bacteria</taxon>
        <taxon>Pseudomonadati</taxon>
        <taxon>Pseudomonadota</taxon>
        <taxon>Betaproteobacteria</taxon>
        <taxon>Burkholderiales</taxon>
        <taxon>Burkholderiaceae</taxon>
        <taxon>Caballeronia</taxon>
    </lineage>
</organism>
<dbReference type="Proteomes" id="UP000054683">
    <property type="component" value="Unassembled WGS sequence"/>
</dbReference>
<proteinExistence type="predicted"/>
<feature type="transmembrane region" description="Helical" evidence="1">
    <location>
        <begin position="65"/>
        <end position="86"/>
    </location>
</feature>
<dbReference type="OrthoDB" id="9132800at2"/>
<keyword evidence="1" id="KW-0812">Transmembrane</keyword>
<sequence>MRTKTLFYLCASITCLNALTSVAFSLAILMSQQPMEAAAMYAVARSVPLAFAALAATARRSHNGIVVLGLLLALIQACDAIVGWVSHDAGKTIGPLVLAVLTLVPVILFLRRDRLDPLETR</sequence>
<dbReference type="AlphaFoldDB" id="A0A158GFM9"/>
<evidence type="ECO:0000313" key="3">
    <source>
        <dbReference type="Proteomes" id="UP000054683"/>
    </source>
</evidence>
<feature type="transmembrane region" description="Helical" evidence="1">
    <location>
        <begin position="7"/>
        <end position="31"/>
    </location>
</feature>
<evidence type="ECO:0000313" key="2">
    <source>
        <dbReference type="EMBL" id="SAL30439.1"/>
    </source>
</evidence>
<feature type="transmembrane region" description="Helical" evidence="1">
    <location>
        <begin position="37"/>
        <end position="58"/>
    </location>
</feature>
<name>A0A158GFM9_9BURK</name>
<evidence type="ECO:0000256" key="1">
    <source>
        <dbReference type="SAM" id="Phobius"/>
    </source>
</evidence>
<keyword evidence="1" id="KW-0472">Membrane</keyword>
<gene>
    <name evidence="2" type="ORF">AWB69_02494</name>
</gene>
<accession>A0A158GFM9</accession>
<protein>
    <submittedName>
        <fullName evidence="2">Uncharacterized protein</fullName>
    </submittedName>
</protein>
<reference evidence="2 3" key="1">
    <citation type="submission" date="2016-01" db="EMBL/GenBank/DDBJ databases">
        <authorList>
            <person name="Oliw E.H."/>
        </authorList>
    </citation>
    <scope>NUCLEOTIDE SEQUENCE [LARGE SCALE GENOMIC DNA]</scope>
    <source>
        <strain evidence="2">LMG 27134</strain>
    </source>
</reference>
<feature type="transmembrane region" description="Helical" evidence="1">
    <location>
        <begin position="92"/>
        <end position="111"/>
    </location>
</feature>
<keyword evidence="1" id="KW-1133">Transmembrane helix</keyword>
<dbReference type="EMBL" id="FCOK02000013">
    <property type="protein sequence ID" value="SAL30439.1"/>
    <property type="molecule type" value="Genomic_DNA"/>
</dbReference>